<dbReference type="Proteomes" id="UP000784294">
    <property type="component" value="Unassembled WGS sequence"/>
</dbReference>
<evidence type="ECO:0000313" key="1">
    <source>
        <dbReference type="EMBL" id="VEL27210.1"/>
    </source>
</evidence>
<name>A0A3S5BK36_9PLAT</name>
<sequence length="97" mass="10775">MQLSFRPDRLLASLALSWYEYAEAVVPCQRRPVRAEGLGAGDGQLLAAFNSLLASRHLDNSGLKAPGVEVYPGEVGQPKKREEQRFFKSTIRGFRTP</sequence>
<dbReference type="AlphaFoldDB" id="A0A3S5BK36"/>
<protein>
    <submittedName>
        <fullName evidence="1">Uncharacterized protein</fullName>
    </submittedName>
</protein>
<gene>
    <name evidence="1" type="ORF">PXEA_LOCUS20650</name>
</gene>
<feature type="non-terminal residue" evidence="1">
    <location>
        <position position="97"/>
    </location>
</feature>
<keyword evidence="2" id="KW-1185">Reference proteome</keyword>
<organism evidence="1 2">
    <name type="scientific">Protopolystoma xenopodis</name>
    <dbReference type="NCBI Taxonomy" id="117903"/>
    <lineage>
        <taxon>Eukaryota</taxon>
        <taxon>Metazoa</taxon>
        <taxon>Spiralia</taxon>
        <taxon>Lophotrochozoa</taxon>
        <taxon>Platyhelminthes</taxon>
        <taxon>Monogenea</taxon>
        <taxon>Polyopisthocotylea</taxon>
        <taxon>Polystomatidea</taxon>
        <taxon>Polystomatidae</taxon>
        <taxon>Protopolystoma</taxon>
    </lineage>
</organism>
<reference evidence="1" key="1">
    <citation type="submission" date="2018-11" db="EMBL/GenBank/DDBJ databases">
        <authorList>
            <consortium name="Pathogen Informatics"/>
        </authorList>
    </citation>
    <scope>NUCLEOTIDE SEQUENCE</scope>
</reference>
<proteinExistence type="predicted"/>
<evidence type="ECO:0000313" key="2">
    <source>
        <dbReference type="Proteomes" id="UP000784294"/>
    </source>
</evidence>
<accession>A0A3S5BK36</accession>
<dbReference type="EMBL" id="CAAALY010085639">
    <property type="protein sequence ID" value="VEL27210.1"/>
    <property type="molecule type" value="Genomic_DNA"/>
</dbReference>
<comment type="caution">
    <text evidence="1">The sequence shown here is derived from an EMBL/GenBank/DDBJ whole genome shotgun (WGS) entry which is preliminary data.</text>
</comment>